<comment type="caution">
    <text evidence="1">The sequence shown here is derived from an EMBL/GenBank/DDBJ whole genome shotgun (WGS) entry which is preliminary data.</text>
</comment>
<evidence type="ECO:0000313" key="2">
    <source>
        <dbReference type="Proteomes" id="UP000324800"/>
    </source>
</evidence>
<reference evidence="1 2" key="1">
    <citation type="submission" date="2019-03" db="EMBL/GenBank/DDBJ databases">
        <title>Single cell metagenomics reveals metabolic interactions within the superorganism composed of flagellate Streblomastix strix and complex community of Bacteroidetes bacteria on its surface.</title>
        <authorList>
            <person name="Treitli S.C."/>
            <person name="Kolisko M."/>
            <person name="Husnik F."/>
            <person name="Keeling P."/>
            <person name="Hampl V."/>
        </authorList>
    </citation>
    <scope>NUCLEOTIDE SEQUENCE [LARGE SCALE GENOMIC DNA]</scope>
    <source>
        <strain evidence="1">ST1C</strain>
    </source>
</reference>
<dbReference type="InterPro" id="IPR016024">
    <property type="entry name" value="ARM-type_fold"/>
</dbReference>
<dbReference type="Proteomes" id="UP000324800">
    <property type="component" value="Unassembled WGS sequence"/>
</dbReference>
<dbReference type="SUPFAM" id="SSF48371">
    <property type="entry name" value="ARM repeat"/>
    <property type="match status" value="1"/>
</dbReference>
<sequence>MTRIEEDISSLLAEFSKIRDQLTSRQNIIQDLSQIIDIEERSDLTILSIMALNSFAVSRLASEKDRCAELVISTLLGIIKSENIDDSRLAREAICSQMRMSQVIRSNIGYSSLIPSMLYILLSTHASASIKLELLDVLQSAAGCGVDLQRMKRIIPTLKILRDNMTDS</sequence>
<organism evidence="1 2">
    <name type="scientific">Streblomastix strix</name>
    <dbReference type="NCBI Taxonomy" id="222440"/>
    <lineage>
        <taxon>Eukaryota</taxon>
        <taxon>Metamonada</taxon>
        <taxon>Preaxostyla</taxon>
        <taxon>Oxymonadida</taxon>
        <taxon>Streblomastigidae</taxon>
        <taxon>Streblomastix</taxon>
    </lineage>
</organism>
<protein>
    <submittedName>
        <fullName evidence="1">Uncharacterized protein</fullName>
    </submittedName>
</protein>
<dbReference type="AlphaFoldDB" id="A0A5J4TWS4"/>
<dbReference type="EMBL" id="SNRW01024095">
    <property type="protein sequence ID" value="KAA6362520.1"/>
    <property type="molecule type" value="Genomic_DNA"/>
</dbReference>
<evidence type="ECO:0000313" key="1">
    <source>
        <dbReference type="EMBL" id="KAA6362520.1"/>
    </source>
</evidence>
<proteinExistence type="predicted"/>
<name>A0A5J4TWS4_9EUKA</name>
<accession>A0A5J4TWS4</accession>
<gene>
    <name evidence="1" type="ORF">EZS28_041952</name>
</gene>